<accession>A0A6A1VM55</accession>
<dbReference type="AlphaFoldDB" id="A0A6A1VM55"/>
<dbReference type="Proteomes" id="UP000516437">
    <property type="component" value="Chromosome 5"/>
</dbReference>
<proteinExistence type="predicted"/>
<evidence type="ECO:0000259" key="1">
    <source>
        <dbReference type="Pfam" id="PF13963"/>
    </source>
</evidence>
<organism evidence="2 3">
    <name type="scientific">Morella rubra</name>
    <name type="common">Chinese bayberry</name>
    <dbReference type="NCBI Taxonomy" id="262757"/>
    <lineage>
        <taxon>Eukaryota</taxon>
        <taxon>Viridiplantae</taxon>
        <taxon>Streptophyta</taxon>
        <taxon>Embryophyta</taxon>
        <taxon>Tracheophyta</taxon>
        <taxon>Spermatophyta</taxon>
        <taxon>Magnoliopsida</taxon>
        <taxon>eudicotyledons</taxon>
        <taxon>Gunneridae</taxon>
        <taxon>Pentapetalae</taxon>
        <taxon>rosids</taxon>
        <taxon>fabids</taxon>
        <taxon>Fagales</taxon>
        <taxon>Myricaceae</taxon>
        <taxon>Morella</taxon>
    </lineage>
</organism>
<dbReference type="OrthoDB" id="694740at2759"/>
<keyword evidence="3" id="KW-1185">Reference proteome</keyword>
<reference evidence="2 3" key="1">
    <citation type="journal article" date="2019" name="Plant Biotechnol. J.">
        <title>The red bayberry genome and genetic basis of sex determination.</title>
        <authorList>
            <person name="Jia H.M."/>
            <person name="Jia H.J."/>
            <person name="Cai Q.L."/>
            <person name="Wang Y."/>
            <person name="Zhao H.B."/>
            <person name="Yang W.F."/>
            <person name="Wang G.Y."/>
            <person name="Li Y.H."/>
            <person name="Zhan D.L."/>
            <person name="Shen Y.T."/>
            <person name="Niu Q.F."/>
            <person name="Chang L."/>
            <person name="Qiu J."/>
            <person name="Zhao L."/>
            <person name="Xie H.B."/>
            <person name="Fu W.Y."/>
            <person name="Jin J."/>
            <person name="Li X.W."/>
            <person name="Jiao Y."/>
            <person name="Zhou C.C."/>
            <person name="Tu T."/>
            <person name="Chai C.Y."/>
            <person name="Gao J.L."/>
            <person name="Fan L.J."/>
            <person name="van de Weg E."/>
            <person name="Wang J.Y."/>
            <person name="Gao Z.S."/>
        </authorList>
    </citation>
    <scope>NUCLEOTIDE SEQUENCE [LARGE SCALE GENOMIC DNA]</scope>
    <source>
        <tissue evidence="2">Leaves</tissue>
    </source>
</reference>
<evidence type="ECO:0000313" key="3">
    <source>
        <dbReference type="Proteomes" id="UP000516437"/>
    </source>
</evidence>
<comment type="caution">
    <text evidence="2">The sequence shown here is derived from an EMBL/GenBank/DDBJ whole genome shotgun (WGS) entry which is preliminary data.</text>
</comment>
<dbReference type="EMBL" id="RXIC02000023">
    <property type="protein sequence ID" value="KAB1212966.1"/>
    <property type="molecule type" value="Genomic_DNA"/>
</dbReference>
<sequence>MDKSWMNETNQFGKRYLEGVKQFMILTRGCLDDKNEMRCPCRWCMNVYFQEVGRVEDHLIVHGINKIYTKWVLHGEPYGEFRHVDATVMIQQNEVNDADEPIEEIDEMLEDIGAGMFMGTTSEMEEIMMNQLEGNMEQRILIAY</sequence>
<name>A0A6A1VM55_9ROSI</name>
<evidence type="ECO:0000313" key="2">
    <source>
        <dbReference type="EMBL" id="KAB1212966.1"/>
    </source>
</evidence>
<feature type="domain" description="Transposase-associated" evidence="1">
    <location>
        <begin position="3"/>
        <end position="76"/>
    </location>
</feature>
<dbReference type="InterPro" id="IPR029480">
    <property type="entry name" value="Transpos_assoc"/>
</dbReference>
<protein>
    <recommendedName>
        <fullName evidence="1">Transposase-associated domain-containing protein</fullName>
    </recommendedName>
</protein>
<dbReference type="Pfam" id="PF13963">
    <property type="entry name" value="Transpos_assoc"/>
    <property type="match status" value="1"/>
</dbReference>
<gene>
    <name evidence="2" type="ORF">CJ030_MR5G005112</name>
</gene>